<accession>A0A2S9WRD0</accession>
<dbReference type="EMBL" id="MQUC01000003">
    <property type="protein sequence ID" value="PRP66019.1"/>
    <property type="molecule type" value="Genomic_DNA"/>
</dbReference>
<evidence type="ECO:0000313" key="1">
    <source>
        <dbReference type="EMBL" id="PRP66019.1"/>
    </source>
</evidence>
<reference evidence="1 2" key="1">
    <citation type="submission" date="2016-11" db="EMBL/GenBank/DDBJ databases">
        <title>Trade-off between light-utilization and light-protection in marine flavobacteria.</title>
        <authorList>
            <person name="Kumagai Y."/>
        </authorList>
    </citation>
    <scope>NUCLEOTIDE SEQUENCE [LARGE SCALE GENOMIC DNA]</scope>
    <source>
        <strain evidence="1 2">JCM 17109</strain>
    </source>
</reference>
<dbReference type="Proteomes" id="UP000239532">
    <property type="component" value="Unassembled WGS sequence"/>
</dbReference>
<gene>
    <name evidence="1" type="ORF">BST86_02440</name>
</gene>
<keyword evidence="2" id="KW-1185">Reference proteome</keyword>
<comment type="caution">
    <text evidence="1">The sequence shown here is derived from an EMBL/GenBank/DDBJ whole genome shotgun (WGS) entry which is preliminary data.</text>
</comment>
<evidence type="ECO:0000313" key="2">
    <source>
        <dbReference type="Proteomes" id="UP000239532"/>
    </source>
</evidence>
<name>A0A2S9WRD0_9FLAO</name>
<dbReference type="OrthoDB" id="955026at2"/>
<organism evidence="1 2">
    <name type="scientific">Nonlabens agnitus</name>
    <dbReference type="NCBI Taxonomy" id="870484"/>
    <lineage>
        <taxon>Bacteria</taxon>
        <taxon>Pseudomonadati</taxon>
        <taxon>Bacteroidota</taxon>
        <taxon>Flavobacteriia</taxon>
        <taxon>Flavobacteriales</taxon>
        <taxon>Flavobacteriaceae</taxon>
        <taxon>Nonlabens</taxon>
    </lineage>
</organism>
<proteinExistence type="predicted"/>
<sequence length="143" mass="16653">MTRNEFKKHIEKTLSELKLYAELYSGKELPNDFEFEWHFAERIKATGKDNVTELIAKKVYFDKNKIYPCVDLIVEKVTDENRILISGRMAGYEPREFGKGWSNRPGPFIYVIGSGISTAKVNCNSKEFKNMLYEKGLLHYNTE</sequence>
<dbReference type="AlphaFoldDB" id="A0A2S9WRD0"/>
<protein>
    <submittedName>
        <fullName evidence="1">Uncharacterized protein</fullName>
    </submittedName>
</protein>
<dbReference type="RefSeq" id="WP_105981877.1">
    <property type="nucleotide sequence ID" value="NZ_MQUC01000003.1"/>
</dbReference>